<evidence type="ECO:0000313" key="2">
    <source>
        <dbReference type="Proteomes" id="UP001258315"/>
    </source>
</evidence>
<sequence>MIKINITTNNSCNTYHFQVENIIYNVLIHSNHQNNKWQSNSLHITLNLNYQ</sequence>
<organism evidence="1 2">
    <name type="scientific">Mucilaginibacter terrae</name>
    <dbReference type="NCBI Taxonomy" id="1955052"/>
    <lineage>
        <taxon>Bacteria</taxon>
        <taxon>Pseudomonadati</taxon>
        <taxon>Bacteroidota</taxon>
        <taxon>Sphingobacteriia</taxon>
        <taxon>Sphingobacteriales</taxon>
        <taxon>Sphingobacteriaceae</taxon>
        <taxon>Mucilaginibacter</taxon>
    </lineage>
</organism>
<accession>A0ABU3GV98</accession>
<proteinExistence type="predicted"/>
<name>A0ABU3GV98_9SPHI</name>
<evidence type="ECO:0000313" key="1">
    <source>
        <dbReference type="EMBL" id="MDT3403697.1"/>
    </source>
</evidence>
<gene>
    <name evidence="1" type="ORF">QE417_002769</name>
</gene>
<dbReference type="EMBL" id="JAVLVU010000001">
    <property type="protein sequence ID" value="MDT3403697.1"/>
    <property type="molecule type" value="Genomic_DNA"/>
</dbReference>
<protein>
    <submittedName>
        <fullName evidence="1">Uncharacterized protein</fullName>
    </submittedName>
</protein>
<dbReference type="Proteomes" id="UP001258315">
    <property type="component" value="Unassembled WGS sequence"/>
</dbReference>
<keyword evidence="2" id="KW-1185">Reference proteome</keyword>
<reference evidence="2" key="1">
    <citation type="submission" date="2023-07" db="EMBL/GenBank/DDBJ databases">
        <title>Functional and genomic diversity of the sorghum phyllosphere microbiome.</title>
        <authorList>
            <person name="Shade A."/>
        </authorList>
    </citation>
    <scope>NUCLEOTIDE SEQUENCE [LARGE SCALE GENOMIC DNA]</scope>
    <source>
        <strain evidence="2">SORGH_AS_0422</strain>
    </source>
</reference>
<comment type="caution">
    <text evidence="1">The sequence shown here is derived from an EMBL/GenBank/DDBJ whole genome shotgun (WGS) entry which is preliminary data.</text>
</comment>